<dbReference type="EMBL" id="KQ086234">
    <property type="protein sequence ID" value="KLO06132.1"/>
    <property type="molecule type" value="Genomic_DNA"/>
</dbReference>
<gene>
    <name evidence="2" type="ORF">SCHPADRAFT_699601</name>
</gene>
<evidence type="ECO:0000313" key="2">
    <source>
        <dbReference type="EMBL" id="KLO06132.1"/>
    </source>
</evidence>
<accession>A0A0H2R470</accession>
<name>A0A0H2R470_9AGAM</name>
<proteinExistence type="predicted"/>
<keyword evidence="3" id="KW-1185">Reference proteome</keyword>
<protein>
    <submittedName>
        <fullName evidence="2">Uncharacterized protein</fullName>
    </submittedName>
</protein>
<reference evidence="2 3" key="1">
    <citation type="submission" date="2015-04" db="EMBL/GenBank/DDBJ databases">
        <title>Complete genome sequence of Schizopora paradoxa KUC8140, a cosmopolitan wood degrader in East Asia.</title>
        <authorList>
            <consortium name="DOE Joint Genome Institute"/>
            <person name="Min B."/>
            <person name="Park H."/>
            <person name="Jang Y."/>
            <person name="Kim J.-J."/>
            <person name="Kim K.H."/>
            <person name="Pangilinan J."/>
            <person name="Lipzen A."/>
            <person name="Riley R."/>
            <person name="Grigoriev I.V."/>
            <person name="Spatafora J.W."/>
            <person name="Choi I.-G."/>
        </authorList>
    </citation>
    <scope>NUCLEOTIDE SEQUENCE [LARGE SCALE GENOMIC DNA]</scope>
    <source>
        <strain evidence="2 3">KUC8140</strain>
    </source>
</reference>
<dbReference type="InParanoid" id="A0A0H2R470"/>
<evidence type="ECO:0000256" key="1">
    <source>
        <dbReference type="SAM" id="MobiDB-lite"/>
    </source>
</evidence>
<feature type="region of interest" description="Disordered" evidence="1">
    <location>
        <begin position="148"/>
        <end position="177"/>
    </location>
</feature>
<sequence>MAMETIPLTFVVESSMENRTISNPWTRRKRILLLQRASLPPTSKRRRGSFTMSRLRRMGVGQLRGMTKRRGWVGFLWQGSGGRIVLLAKREFIHLRKLLIHSNLSSHEPHALVTATPSASPLPSKRLSSYHVLFLYAAFRRSSNDASYQHAQLPRRSVPSRLSPHILSKKNRHSKDDHCTKARAFAELAMMNAEDSHGSSFHILPSPALSSQHFSDDEDGEQRRQEETNPTRSTSADIRPSRRCWRFFFRLCGVEGRESSSGTLRRCRDETSSAIRQTDVDTANYRPTRGRCQQIFPRIPPSTVARVSNRQIPHR</sequence>
<dbReference type="Proteomes" id="UP000053477">
    <property type="component" value="Unassembled WGS sequence"/>
</dbReference>
<feature type="region of interest" description="Disordered" evidence="1">
    <location>
        <begin position="197"/>
        <end position="237"/>
    </location>
</feature>
<evidence type="ECO:0000313" key="3">
    <source>
        <dbReference type="Proteomes" id="UP000053477"/>
    </source>
</evidence>
<organism evidence="2 3">
    <name type="scientific">Schizopora paradoxa</name>
    <dbReference type="NCBI Taxonomy" id="27342"/>
    <lineage>
        <taxon>Eukaryota</taxon>
        <taxon>Fungi</taxon>
        <taxon>Dikarya</taxon>
        <taxon>Basidiomycota</taxon>
        <taxon>Agaricomycotina</taxon>
        <taxon>Agaricomycetes</taxon>
        <taxon>Hymenochaetales</taxon>
        <taxon>Schizoporaceae</taxon>
        <taxon>Schizopora</taxon>
    </lineage>
</organism>
<dbReference type="AlphaFoldDB" id="A0A0H2R470"/>